<dbReference type="Proteomes" id="UP000837857">
    <property type="component" value="Chromosome 25"/>
</dbReference>
<feature type="transmembrane region" description="Helical" evidence="2">
    <location>
        <begin position="23"/>
        <end position="44"/>
    </location>
</feature>
<keyword evidence="2" id="KW-1133">Transmembrane helix</keyword>
<evidence type="ECO:0000256" key="1">
    <source>
        <dbReference type="SAM" id="MobiDB-lite"/>
    </source>
</evidence>
<evidence type="ECO:0000313" key="3">
    <source>
        <dbReference type="EMBL" id="CAH2058132.1"/>
    </source>
</evidence>
<dbReference type="EMBL" id="OW152837">
    <property type="protein sequence ID" value="CAH2058132.1"/>
    <property type="molecule type" value="Genomic_DNA"/>
</dbReference>
<evidence type="ECO:0000313" key="4">
    <source>
        <dbReference type="Proteomes" id="UP000837857"/>
    </source>
</evidence>
<keyword evidence="2" id="KW-0472">Membrane</keyword>
<feature type="non-terminal residue" evidence="3">
    <location>
        <position position="99"/>
    </location>
</feature>
<reference evidence="3" key="1">
    <citation type="submission" date="2022-03" db="EMBL/GenBank/DDBJ databases">
        <authorList>
            <person name="Martin H S."/>
        </authorList>
    </citation>
    <scope>NUCLEOTIDE SEQUENCE</scope>
</reference>
<feature type="region of interest" description="Disordered" evidence="1">
    <location>
        <begin position="1"/>
        <end position="20"/>
    </location>
</feature>
<evidence type="ECO:0000256" key="2">
    <source>
        <dbReference type="SAM" id="Phobius"/>
    </source>
</evidence>
<name>A0ABN8IL24_9NEOP</name>
<accession>A0ABN8IL24</accession>
<sequence length="99" mass="11133">MAIGVDSSKWKPRKLRGTPAGKVSNIIGASVLAFGFICGAFYQFSSVTEKYRKKFEILYEDPETEIERKQMIAGGFANRTGDKIRKLMAEEERPDLPSK</sequence>
<gene>
    <name evidence="3" type="ORF">IPOD504_LOCUS10455</name>
</gene>
<proteinExistence type="predicted"/>
<keyword evidence="2" id="KW-0812">Transmembrane</keyword>
<organism evidence="3 4">
    <name type="scientific">Iphiclides podalirius</name>
    <name type="common">scarce swallowtail</name>
    <dbReference type="NCBI Taxonomy" id="110791"/>
    <lineage>
        <taxon>Eukaryota</taxon>
        <taxon>Metazoa</taxon>
        <taxon>Ecdysozoa</taxon>
        <taxon>Arthropoda</taxon>
        <taxon>Hexapoda</taxon>
        <taxon>Insecta</taxon>
        <taxon>Pterygota</taxon>
        <taxon>Neoptera</taxon>
        <taxon>Endopterygota</taxon>
        <taxon>Lepidoptera</taxon>
        <taxon>Glossata</taxon>
        <taxon>Ditrysia</taxon>
        <taxon>Papilionoidea</taxon>
        <taxon>Papilionidae</taxon>
        <taxon>Papilioninae</taxon>
        <taxon>Iphiclides</taxon>
    </lineage>
</organism>
<keyword evidence="4" id="KW-1185">Reference proteome</keyword>
<protein>
    <submittedName>
        <fullName evidence="3">Uncharacterized protein</fullName>
    </submittedName>
</protein>